<evidence type="ECO:0000259" key="1">
    <source>
        <dbReference type="Pfam" id="PF18813"/>
    </source>
</evidence>
<sequence length="201" mass="22970">MKYDKKQALNIIVATAANYKEKLEDKHFLIIYQSEKGIQYIQAGFRSSHFLHMTGAETKLTAQRFYERCIDGKLAAGDFELDSKGNAQRKLEVLPYVPELLYNNCMIGNFINSGIYIRADYFVGNTKAVLSVGFRFGKKVDYPVTLYNEDIRKLSSPTCKVLAIFRKRFDDGFYGKCTYLSKGLQAEKLPVPKELKGFLKV</sequence>
<proteinExistence type="predicted"/>
<dbReference type="EMBL" id="MCGI01000004">
    <property type="protein sequence ID" value="ODM09990.1"/>
    <property type="molecule type" value="Genomic_DNA"/>
</dbReference>
<reference evidence="2 3" key="1">
    <citation type="submission" date="2016-07" db="EMBL/GenBank/DDBJ databases">
        <title>Characterization of isolates of Eisenbergiella tayi derived from blood cultures, using whole genome sequencing.</title>
        <authorList>
            <person name="Burdz T."/>
            <person name="Wiebe D."/>
            <person name="Huynh C."/>
            <person name="Bernard K."/>
        </authorList>
    </citation>
    <scope>NUCLEOTIDE SEQUENCE [LARGE SCALE GENOMIC DNA]</scope>
    <source>
        <strain evidence="2 3">NML 120489</strain>
    </source>
</reference>
<dbReference type="Pfam" id="PF18813">
    <property type="entry name" value="PBECR4"/>
    <property type="match status" value="1"/>
</dbReference>
<dbReference type="InterPro" id="IPR041420">
    <property type="entry name" value="PBECR4"/>
</dbReference>
<dbReference type="GeneID" id="93302308"/>
<protein>
    <recommendedName>
        <fullName evidence="1">Phage-Barnase-EndoU-ColicinE5/D-RelE like nuclease 4 domain-containing protein</fullName>
    </recommendedName>
</protein>
<feature type="domain" description="Phage-Barnase-EndoU-ColicinE5/D-RelE like nuclease 4" evidence="1">
    <location>
        <begin position="11"/>
        <end position="182"/>
    </location>
</feature>
<gene>
    <name evidence="2" type="ORF">BEH84_04358</name>
</gene>
<name>A0A1E3AMS5_9FIRM</name>
<evidence type="ECO:0000313" key="2">
    <source>
        <dbReference type="EMBL" id="ODM09990.1"/>
    </source>
</evidence>
<accession>A0A1E3AMS5</accession>
<comment type="caution">
    <text evidence="2">The sequence shown here is derived from an EMBL/GenBank/DDBJ whole genome shotgun (WGS) entry which is preliminary data.</text>
</comment>
<dbReference type="RefSeq" id="WP_069158345.1">
    <property type="nucleotide sequence ID" value="NZ_DBFYTC010000131.1"/>
</dbReference>
<dbReference type="Proteomes" id="UP000095003">
    <property type="component" value="Unassembled WGS sequence"/>
</dbReference>
<dbReference type="AlphaFoldDB" id="A0A1E3AMS5"/>
<evidence type="ECO:0000313" key="3">
    <source>
        <dbReference type="Proteomes" id="UP000095003"/>
    </source>
</evidence>
<organism evidence="2 3">
    <name type="scientific">Eisenbergiella tayi</name>
    <dbReference type="NCBI Taxonomy" id="1432052"/>
    <lineage>
        <taxon>Bacteria</taxon>
        <taxon>Bacillati</taxon>
        <taxon>Bacillota</taxon>
        <taxon>Clostridia</taxon>
        <taxon>Lachnospirales</taxon>
        <taxon>Lachnospiraceae</taxon>
        <taxon>Eisenbergiella</taxon>
    </lineage>
</organism>